<feature type="compositionally biased region" description="Low complexity" evidence="2">
    <location>
        <begin position="356"/>
        <end position="375"/>
    </location>
</feature>
<dbReference type="InterPro" id="IPR041694">
    <property type="entry name" value="ADH_N_2"/>
</dbReference>
<keyword evidence="1" id="KW-0560">Oxidoreductase</keyword>
<feature type="domain" description="Enoyl reductase (ER)" evidence="3">
    <location>
        <begin position="41"/>
        <end position="331"/>
    </location>
</feature>
<dbReference type="Pfam" id="PF16884">
    <property type="entry name" value="ADH_N_2"/>
    <property type="match status" value="1"/>
</dbReference>
<sequence length="375" mass="39606">MSGGIRTARAIQQTRRPQGMPVPRDFAEVELTLPPLEAGDALVENLWLSVDPYMRECMDTEWELNTPLEGRSIGRVIDSRSAELPVGTLVFHRDGWRTHTVLTAADARVLPRYEGIATESFLGLLGGTGLTAYVALTRVARLREGETVFISAAAGGVGTAAGQLARLLGAGRVIGSTGSPEKARRLTEELGFDTAFDYHADPSIGARLAAAAPDGIDVCLDNVGGAHLEAAIGAMREFGRIAWCGAIAQYNTGSAPAAPGNLFDLVEKSVRLEGFLVANHRDAQEEWEAFAVPHLRAGRITDRLSVSEGFERTVDAFLGMLRGENTGKSVVRLSPADRGDAAEEAGEAPCRPCTQDSTSAASDSVPPAVSAPSGG</sequence>
<accession>A0ABP3HV95</accession>
<dbReference type="RefSeq" id="WP_344124242.1">
    <property type="nucleotide sequence ID" value="NZ_BAAABW010000042.1"/>
</dbReference>
<feature type="region of interest" description="Disordered" evidence="2">
    <location>
        <begin position="336"/>
        <end position="375"/>
    </location>
</feature>
<name>A0ABP3HV95_9ACTN</name>
<dbReference type="InterPro" id="IPR036291">
    <property type="entry name" value="NAD(P)-bd_dom_sf"/>
</dbReference>
<evidence type="ECO:0000256" key="1">
    <source>
        <dbReference type="ARBA" id="ARBA00023002"/>
    </source>
</evidence>
<dbReference type="SUPFAM" id="SSF50129">
    <property type="entry name" value="GroES-like"/>
    <property type="match status" value="1"/>
</dbReference>
<dbReference type="InterPro" id="IPR045010">
    <property type="entry name" value="MDR_fam"/>
</dbReference>
<evidence type="ECO:0000313" key="5">
    <source>
        <dbReference type="Proteomes" id="UP001500063"/>
    </source>
</evidence>
<dbReference type="InterPro" id="IPR013149">
    <property type="entry name" value="ADH-like_C"/>
</dbReference>
<evidence type="ECO:0000256" key="2">
    <source>
        <dbReference type="SAM" id="MobiDB-lite"/>
    </source>
</evidence>
<protein>
    <submittedName>
        <fullName evidence="4">NADP-dependent oxidoreductase</fullName>
    </submittedName>
</protein>
<dbReference type="Gene3D" id="3.40.50.720">
    <property type="entry name" value="NAD(P)-binding Rossmann-like Domain"/>
    <property type="match status" value="1"/>
</dbReference>
<keyword evidence="5" id="KW-1185">Reference proteome</keyword>
<reference evidence="5" key="1">
    <citation type="journal article" date="2019" name="Int. J. Syst. Evol. Microbiol.">
        <title>The Global Catalogue of Microorganisms (GCM) 10K type strain sequencing project: providing services to taxonomists for standard genome sequencing and annotation.</title>
        <authorList>
            <consortium name="The Broad Institute Genomics Platform"/>
            <consortium name="The Broad Institute Genome Sequencing Center for Infectious Disease"/>
            <person name="Wu L."/>
            <person name="Ma J."/>
        </authorList>
    </citation>
    <scope>NUCLEOTIDE SEQUENCE [LARGE SCALE GENOMIC DNA]</scope>
    <source>
        <strain evidence="5">JCM 4565</strain>
    </source>
</reference>
<dbReference type="CDD" id="cd05288">
    <property type="entry name" value="PGDH"/>
    <property type="match status" value="1"/>
</dbReference>
<dbReference type="Gene3D" id="3.90.180.10">
    <property type="entry name" value="Medium-chain alcohol dehydrogenases, catalytic domain"/>
    <property type="match status" value="1"/>
</dbReference>
<evidence type="ECO:0000259" key="3">
    <source>
        <dbReference type="SMART" id="SM00829"/>
    </source>
</evidence>
<dbReference type="PANTHER" id="PTHR43205">
    <property type="entry name" value="PROSTAGLANDIN REDUCTASE"/>
    <property type="match status" value="1"/>
</dbReference>
<dbReference type="Proteomes" id="UP001500063">
    <property type="component" value="Unassembled WGS sequence"/>
</dbReference>
<organism evidence="4 5">
    <name type="scientific">Streptomyces blastmyceticus</name>
    <dbReference type="NCBI Taxonomy" id="68180"/>
    <lineage>
        <taxon>Bacteria</taxon>
        <taxon>Bacillati</taxon>
        <taxon>Actinomycetota</taxon>
        <taxon>Actinomycetes</taxon>
        <taxon>Kitasatosporales</taxon>
        <taxon>Streptomycetaceae</taxon>
        <taxon>Streptomyces</taxon>
    </lineage>
</organism>
<dbReference type="SUPFAM" id="SSF51735">
    <property type="entry name" value="NAD(P)-binding Rossmann-fold domains"/>
    <property type="match status" value="1"/>
</dbReference>
<gene>
    <name evidence="4" type="ORF">GCM10010319_68660</name>
</gene>
<dbReference type="InterPro" id="IPR020843">
    <property type="entry name" value="ER"/>
</dbReference>
<feature type="region of interest" description="Disordered" evidence="2">
    <location>
        <begin position="1"/>
        <end position="21"/>
    </location>
</feature>
<proteinExistence type="predicted"/>
<dbReference type="PANTHER" id="PTHR43205:SF7">
    <property type="entry name" value="PROSTAGLANDIN REDUCTASE 1"/>
    <property type="match status" value="1"/>
</dbReference>
<dbReference type="InterPro" id="IPR011032">
    <property type="entry name" value="GroES-like_sf"/>
</dbReference>
<dbReference type="Pfam" id="PF00107">
    <property type="entry name" value="ADH_zinc_N"/>
    <property type="match status" value="1"/>
</dbReference>
<evidence type="ECO:0000313" key="4">
    <source>
        <dbReference type="EMBL" id="GAA0380482.1"/>
    </source>
</evidence>
<comment type="caution">
    <text evidence="4">The sequence shown here is derived from an EMBL/GenBank/DDBJ whole genome shotgun (WGS) entry which is preliminary data.</text>
</comment>
<dbReference type="SMART" id="SM00829">
    <property type="entry name" value="PKS_ER"/>
    <property type="match status" value="1"/>
</dbReference>
<dbReference type="EMBL" id="BAAABW010000042">
    <property type="protein sequence ID" value="GAA0380482.1"/>
    <property type="molecule type" value="Genomic_DNA"/>
</dbReference>